<dbReference type="Pfam" id="PF00814">
    <property type="entry name" value="TsaD"/>
    <property type="match status" value="1"/>
</dbReference>
<dbReference type="PRINTS" id="PR00789">
    <property type="entry name" value="OSIALOPTASE"/>
</dbReference>
<keyword evidence="9" id="KW-1185">Reference proteome</keyword>
<dbReference type="STRING" id="887929.HMP0721_0540"/>
<evidence type="ECO:0000313" key="9">
    <source>
        <dbReference type="Proteomes" id="UP000004754"/>
    </source>
</evidence>
<evidence type="ECO:0000256" key="6">
    <source>
        <dbReference type="ARBA" id="ARBA00048117"/>
    </source>
</evidence>
<dbReference type="GO" id="GO:0008033">
    <property type="term" value="P:tRNA processing"/>
    <property type="evidence" value="ECO:0007669"/>
    <property type="project" value="UniProtKB-KW"/>
</dbReference>
<dbReference type="EC" id="2.3.1.234" evidence="1"/>
<dbReference type="InterPro" id="IPR043129">
    <property type="entry name" value="ATPase_NBD"/>
</dbReference>
<accession>E6MEV7</accession>
<feature type="domain" description="Gcp-like" evidence="7">
    <location>
        <begin position="47"/>
        <end position="320"/>
    </location>
</feature>
<evidence type="ECO:0000313" key="8">
    <source>
        <dbReference type="EMBL" id="EFV02395.1"/>
    </source>
</evidence>
<dbReference type="GO" id="GO:0061711">
    <property type="term" value="F:tRNA N(6)-L-threonylcarbamoyladenine synthase activity"/>
    <property type="evidence" value="ECO:0007669"/>
    <property type="project" value="UniProtKB-EC"/>
</dbReference>
<dbReference type="AlphaFoldDB" id="E6MEV7"/>
<proteinExistence type="predicted"/>
<evidence type="ECO:0000256" key="1">
    <source>
        <dbReference type="ARBA" id="ARBA00012156"/>
    </source>
</evidence>
<reference evidence="8 9" key="1">
    <citation type="submission" date="2010-12" db="EMBL/GenBank/DDBJ databases">
        <authorList>
            <person name="Muzny D."/>
            <person name="Qin X."/>
            <person name="Deng J."/>
            <person name="Jiang H."/>
            <person name="Liu Y."/>
            <person name="Qu J."/>
            <person name="Song X.-Z."/>
            <person name="Zhang L."/>
            <person name="Thornton R."/>
            <person name="Coyle M."/>
            <person name="Francisco L."/>
            <person name="Jackson L."/>
            <person name="Javaid M."/>
            <person name="Korchina V."/>
            <person name="Kovar C."/>
            <person name="Mata R."/>
            <person name="Mathew T."/>
            <person name="Ngo R."/>
            <person name="Nguyen L."/>
            <person name="Nguyen N."/>
            <person name="Okwuonu G."/>
            <person name="Ongeri F."/>
            <person name="Pham C."/>
            <person name="Simmons D."/>
            <person name="Wilczek-Boney K."/>
            <person name="Hale W."/>
            <person name="Jakkamsetti A."/>
            <person name="Pham P."/>
            <person name="Ruth R."/>
            <person name="San Lucas F."/>
            <person name="Warren J."/>
            <person name="Zhang J."/>
            <person name="Zhao Z."/>
            <person name="Zhou C."/>
            <person name="Zhu D."/>
            <person name="Lee S."/>
            <person name="Bess C."/>
            <person name="Blankenburg K."/>
            <person name="Forbes L."/>
            <person name="Fu Q."/>
            <person name="Gubbala S."/>
            <person name="Hirani K."/>
            <person name="Jayaseelan J.C."/>
            <person name="Lara F."/>
            <person name="Munidasa M."/>
            <person name="Palculict T."/>
            <person name="Patil S."/>
            <person name="Pu L.-L."/>
            <person name="Saada N."/>
            <person name="Tang L."/>
            <person name="Weissenberger G."/>
            <person name="Zhu Y."/>
            <person name="Hemphill L."/>
            <person name="Shang Y."/>
            <person name="Youmans B."/>
            <person name="Ayvaz T."/>
            <person name="Ross M."/>
            <person name="Santibanez J."/>
            <person name="Aqrawi P."/>
            <person name="Gross S."/>
            <person name="Joshi V."/>
            <person name="Fowler G."/>
            <person name="Nazareth L."/>
            <person name="Reid J."/>
            <person name="Worley K."/>
            <person name="Petrosino J."/>
            <person name="Highlander S."/>
            <person name="Gibbs R."/>
        </authorList>
    </citation>
    <scope>NUCLEOTIDE SEQUENCE [LARGE SCALE GENOMIC DNA]</scope>
    <source>
        <strain evidence="8 9">ATCC 23263</strain>
    </source>
</reference>
<keyword evidence="8" id="KW-0645">Protease</keyword>
<name>E6MEV7_9FIRM</name>
<dbReference type="HOGENOM" id="CLU_023208_3_0_9"/>
<dbReference type="GO" id="GO:0008233">
    <property type="term" value="F:peptidase activity"/>
    <property type="evidence" value="ECO:0007669"/>
    <property type="project" value="UniProtKB-KW"/>
</dbReference>
<keyword evidence="2" id="KW-0808">Transferase</keyword>
<evidence type="ECO:0000256" key="5">
    <source>
        <dbReference type="ARBA" id="ARBA00023315"/>
    </source>
</evidence>
<evidence type="ECO:0000259" key="7">
    <source>
        <dbReference type="Pfam" id="PF00814"/>
    </source>
</evidence>
<dbReference type="PANTHER" id="PTHR11735">
    <property type="entry name" value="TRNA N6-ADENOSINE THREONYLCARBAMOYLTRANSFERASE"/>
    <property type="match status" value="1"/>
</dbReference>
<keyword evidence="5" id="KW-0012">Acyltransferase</keyword>
<dbReference type="OrthoDB" id="1675500at2"/>
<comment type="catalytic activity">
    <reaction evidence="6">
        <text>L-threonylcarbamoyladenylate + adenosine(37) in tRNA = N(6)-L-threonylcarbamoyladenosine(37) in tRNA + AMP + H(+)</text>
        <dbReference type="Rhea" id="RHEA:37059"/>
        <dbReference type="Rhea" id="RHEA-COMP:10162"/>
        <dbReference type="Rhea" id="RHEA-COMP:10163"/>
        <dbReference type="ChEBI" id="CHEBI:15378"/>
        <dbReference type="ChEBI" id="CHEBI:73682"/>
        <dbReference type="ChEBI" id="CHEBI:74411"/>
        <dbReference type="ChEBI" id="CHEBI:74418"/>
        <dbReference type="ChEBI" id="CHEBI:456215"/>
        <dbReference type="EC" id="2.3.1.234"/>
    </reaction>
</comment>
<dbReference type="GO" id="GO:0006508">
    <property type="term" value="P:proteolysis"/>
    <property type="evidence" value="ECO:0007669"/>
    <property type="project" value="UniProtKB-KW"/>
</dbReference>
<gene>
    <name evidence="8" type="ORF">HMP0721_0540</name>
</gene>
<dbReference type="eggNOG" id="COG0533">
    <property type="taxonomic scope" value="Bacteria"/>
</dbReference>
<dbReference type="GO" id="GO:0005829">
    <property type="term" value="C:cytosol"/>
    <property type="evidence" value="ECO:0007669"/>
    <property type="project" value="TreeGrafter"/>
</dbReference>
<dbReference type="RefSeq" id="WP_006597959.1">
    <property type="nucleotide sequence ID" value="NZ_GL622359.1"/>
</dbReference>
<sequence length="340" mass="37556">MILGIDTSNYTTSVALVDDDGKILKDCRQVLPVKKGHRGLRQSEALFEHIRNLPELMHTVIGDQPIKNALKAIGVSVAPRPIRDSYMPVFRAGTGIAEILSDAIRVPYYRLSHQEGHIRAAMCETEIFSWQHQLDANWQRQSEPMLAVHFSGGTSEILYVKREKKGFQCKIVGRSLDLHAGQLVDRIGVMLGMDFPAGQALERLANPLQTAPLKLATQVVDGDFHFSGMENAAKQSLQKGEEPANLAYALFEAVGRTLGRAIIALLEKTEVSAVLFSGGVMANEIVKEEARKRIFAFCRSHRRPVSLCFAKPQYATDNAIGCALLAKEAFEAEQKKACND</sequence>
<dbReference type="Proteomes" id="UP000004754">
    <property type="component" value="Unassembled WGS sequence"/>
</dbReference>
<dbReference type="Gene3D" id="3.30.420.40">
    <property type="match status" value="2"/>
</dbReference>
<dbReference type="InterPro" id="IPR017861">
    <property type="entry name" value="KAE1/TsaD"/>
</dbReference>
<comment type="caution">
    <text evidence="8">The sequence shown here is derived from an EMBL/GenBank/DDBJ whole genome shotgun (WGS) entry which is preliminary data.</text>
</comment>
<dbReference type="PANTHER" id="PTHR11735:SF11">
    <property type="entry name" value="TRNA THREONYLCARBAMOYLADENOSINE BIOSYNTHESIS PROTEIN TSAB"/>
    <property type="match status" value="1"/>
</dbReference>
<organism evidence="8 9">
    <name type="scientific">Pseudoramibacter alactolyticus ATCC 23263</name>
    <dbReference type="NCBI Taxonomy" id="887929"/>
    <lineage>
        <taxon>Bacteria</taxon>
        <taxon>Bacillati</taxon>
        <taxon>Bacillota</taxon>
        <taxon>Clostridia</taxon>
        <taxon>Eubacteriales</taxon>
        <taxon>Eubacteriaceae</taxon>
        <taxon>Pseudoramibacter</taxon>
    </lineage>
</organism>
<keyword evidence="4" id="KW-0479">Metal-binding</keyword>
<dbReference type="EMBL" id="AEQN01000009">
    <property type="protein sequence ID" value="EFV02395.1"/>
    <property type="molecule type" value="Genomic_DNA"/>
</dbReference>
<evidence type="ECO:0000256" key="2">
    <source>
        <dbReference type="ARBA" id="ARBA00022679"/>
    </source>
</evidence>
<dbReference type="GO" id="GO:0046872">
    <property type="term" value="F:metal ion binding"/>
    <property type="evidence" value="ECO:0007669"/>
    <property type="project" value="UniProtKB-KW"/>
</dbReference>
<keyword evidence="8" id="KW-0378">Hydrolase</keyword>
<dbReference type="SUPFAM" id="SSF53067">
    <property type="entry name" value="Actin-like ATPase domain"/>
    <property type="match status" value="1"/>
</dbReference>
<keyword evidence="3" id="KW-0819">tRNA processing</keyword>
<dbReference type="InterPro" id="IPR000905">
    <property type="entry name" value="Gcp-like_dom"/>
</dbReference>
<protein>
    <recommendedName>
        <fullName evidence="1">N(6)-L-threonylcarbamoyladenine synthase</fullName>
        <ecNumber evidence="1">2.3.1.234</ecNumber>
    </recommendedName>
</protein>
<evidence type="ECO:0000256" key="3">
    <source>
        <dbReference type="ARBA" id="ARBA00022694"/>
    </source>
</evidence>
<evidence type="ECO:0000256" key="4">
    <source>
        <dbReference type="ARBA" id="ARBA00022723"/>
    </source>
</evidence>